<keyword evidence="6 10" id="KW-0812">Transmembrane</keyword>
<keyword evidence="5 10" id="KW-0762">Sugar transport</keyword>
<feature type="transmembrane region" description="Helical" evidence="10">
    <location>
        <begin position="68"/>
        <end position="89"/>
    </location>
</feature>
<dbReference type="Proteomes" id="UP001497497">
    <property type="component" value="Unassembled WGS sequence"/>
</dbReference>
<protein>
    <recommendedName>
        <fullName evidence="10">Sugar transporter SWEET</fullName>
    </recommendedName>
</protein>
<evidence type="ECO:0000256" key="8">
    <source>
        <dbReference type="ARBA" id="ARBA00022989"/>
    </source>
</evidence>
<dbReference type="PANTHER" id="PTHR10791:SF30">
    <property type="entry name" value="SUGAR TRANSPORTER SWEET1"/>
    <property type="match status" value="1"/>
</dbReference>
<evidence type="ECO:0000256" key="3">
    <source>
        <dbReference type="ARBA" id="ARBA00022448"/>
    </source>
</evidence>
<keyword evidence="3 10" id="KW-0813">Transport</keyword>
<keyword evidence="13" id="KW-1185">Reference proteome</keyword>
<evidence type="ECO:0000256" key="9">
    <source>
        <dbReference type="ARBA" id="ARBA00023136"/>
    </source>
</evidence>
<organism evidence="12 13">
    <name type="scientific">Lymnaea stagnalis</name>
    <name type="common">Great pond snail</name>
    <name type="synonym">Helix stagnalis</name>
    <dbReference type="NCBI Taxonomy" id="6523"/>
    <lineage>
        <taxon>Eukaryota</taxon>
        <taxon>Metazoa</taxon>
        <taxon>Spiralia</taxon>
        <taxon>Lophotrochozoa</taxon>
        <taxon>Mollusca</taxon>
        <taxon>Gastropoda</taxon>
        <taxon>Heterobranchia</taxon>
        <taxon>Euthyneura</taxon>
        <taxon>Panpulmonata</taxon>
        <taxon>Hygrophila</taxon>
        <taxon>Lymnaeoidea</taxon>
        <taxon>Lymnaeidae</taxon>
        <taxon>Lymnaea</taxon>
    </lineage>
</organism>
<keyword evidence="4" id="KW-1003">Cell membrane</keyword>
<dbReference type="GO" id="GO:0051119">
    <property type="term" value="F:sugar transmembrane transporter activity"/>
    <property type="evidence" value="ECO:0007669"/>
    <property type="project" value="InterPro"/>
</dbReference>
<dbReference type="GO" id="GO:0005886">
    <property type="term" value="C:plasma membrane"/>
    <property type="evidence" value="ECO:0007669"/>
    <property type="project" value="UniProtKB-SubCell"/>
</dbReference>
<evidence type="ECO:0000256" key="5">
    <source>
        <dbReference type="ARBA" id="ARBA00022597"/>
    </source>
</evidence>
<feature type="compositionally biased region" description="Polar residues" evidence="11">
    <location>
        <begin position="215"/>
        <end position="224"/>
    </location>
</feature>
<feature type="transmembrane region" description="Helical" evidence="10">
    <location>
        <begin position="161"/>
        <end position="178"/>
    </location>
</feature>
<feature type="compositionally biased region" description="Polar residues" evidence="11">
    <location>
        <begin position="232"/>
        <end position="244"/>
    </location>
</feature>
<dbReference type="AlphaFoldDB" id="A0AAV2GYS8"/>
<evidence type="ECO:0000256" key="7">
    <source>
        <dbReference type="ARBA" id="ARBA00022737"/>
    </source>
</evidence>
<dbReference type="InterPro" id="IPR047664">
    <property type="entry name" value="SWEET"/>
</dbReference>
<evidence type="ECO:0000256" key="11">
    <source>
        <dbReference type="SAM" id="MobiDB-lite"/>
    </source>
</evidence>
<gene>
    <name evidence="12" type="ORF">GSLYS_00000757001</name>
</gene>
<feature type="transmembrane region" description="Helical" evidence="10">
    <location>
        <begin position="126"/>
        <end position="149"/>
    </location>
</feature>
<name>A0AAV2GYS8_LYMST</name>
<accession>A0AAV2GYS8</accession>
<keyword evidence="8 10" id="KW-1133">Transmembrane helix</keyword>
<feature type="transmembrane region" description="Helical" evidence="10">
    <location>
        <begin position="96"/>
        <end position="114"/>
    </location>
</feature>
<evidence type="ECO:0000256" key="2">
    <source>
        <dbReference type="ARBA" id="ARBA00007809"/>
    </source>
</evidence>
<feature type="transmembrane region" description="Helical" evidence="10">
    <location>
        <begin position="12"/>
        <end position="31"/>
    </location>
</feature>
<dbReference type="InterPro" id="IPR004316">
    <property type="entry name" value="SWEET_rpt"/>
</dbReference>
<evidence type="ECO:0000256" key="4">
    <source>
        <dbReference type="ARBA" id="ARBA00022475"/>
    </source>
</evidence>
<dbReference type="EMBL" id="CAXITT010000006">
    <property type="protein sequence ID" value="CAL1526580.1"/>
    <property type="molecule type" value="Genomic_DNA"/>
</dbReference>
<evidence type="ECO:0000256" key="10">
    <source>
        <dbReference type="RuleBase" id="RU910715"/>
    </source>
</evidence>
<feature type="transmembrane region" description="Helical" evidence="10">
    <location>
        <begin position="43"/>
        <end position="62"/>
    </location>
</feature>
<reference evidence="12 13" key="1">
    <citation type="submission" date="2024-04" db="EMBL/GenBank/DDBJ databases">
        <authorList>
            <consortium name="Genoscope - CEA"/>
            <person name="William W."/>
        </authorList>
    </citation>
    <scope>NUCLEOTIDE SEQUENCE [LARGE SCALE GENOMIC DNA]</scope>
</reference>
<proteinExistence type="inferred from homology"/>
<sequence>MEIPALITIVEWSTIAVTFIMMGSGIPLCVNMLKKKTTDNVPYLMFLILSFVSLLSLQYALLIKNNTLTFINVTASLVWGFYVCVYNFVSKNKSKPLLQLLVLAGLYSSHYYYLTIVPPADVVPTLGSYLLFWVTVLSLLPALDFITIFKEKSTRCCDLPMLLGGTLNGGVWYLYGILMNDINIYFPAIPGLLVSALKFGLMIVYGPPSKTVSTKASASQQATTYKKKKTDLQNNNFNERSSPSKLRKTK</sequence>
<keyword evidence="9 10" id="KW-0472">Membrane</keyword>
<comment type="caution">
    <text evidence="12">The sequence shown here is derived from an EMBL/GenBank/DDBJ whole genome shotgun (WGS) entry which is preliminary data.</text>
</comment>
<evidence type="ECO:0000313" key="13">
    <source>
        <dbReference type="Proteomes" id="UP001497497"/>
    </source>
</evidence>
<dbReference type="Pfam" id="PF03083">
    <property type="entry name" value="MtN3_slv"/>
    <property type="match status" value="2"/>
</dbReference>
<comment type="function">
    <text evidence="10">Mediates sugar transport across membranes.</text>
</comment>
<evidence type="ECO:0000256" key="6">
    <source>
        <dbReference type="ARBA" id="ARBA00022692"/>
    </source>
</evidence>
<dbReference type="Gene3D" id="1.20.1280.290">
    <property type="match status" value="2"/>
</dbReference>
<comment type="subcellular location">
    <subcellularLocation>
        <location evidence="1 10">Cell membrane</location>
        <topology evidence="1 10">Multi-pass membrane protein</topology>
    </subcellularLocation>
</comment>
<keyword evidence="7" id="KW-0677">Repeat</keyword>
<dbReference type="PANTHER" id="PTHR10791">
    <property type="entry name" value="RAG1-ACTIVATING PROTEIN 1"/>
    <property type="match status" value="1"/>
</dbReference>
<feature type="region of interest" description="Disordered" evidence="11">
    <location>
        <begin position="215"/>
        <end position="250"/>
    </location>
</feature>
<evidence type="ECO:0000256" key="1">
    <source>
        <dbReference type="ARBA" id="ARBA00004651"/>
    </source>
</evidence>
<evidence type="ECO:0000313" key="12">
    <source>
        <dbReference type="EMBL" id="CAL1526580.1"/>
    </source>
</evidence>
<comment type="similarity">
    <text evidence="2 10">Belongs to the SWEET sugar transporter family.</text>
</comment>
<feature type="transmembrane region" description="Helical" evidence="10">
    <location>
        <begin position="184"/>
        <end position="205"/>
    </location>
</feature>